<evidence type="ECO:0000313" key="8">
    <source>
        <dbReference type="EMBL" id="CAK0761003.1"/>
    </source>
</evidence>
<sequence length="381" mass="43098">MPNESQQERRSRTGLSDYDETLLLDRTHIPVPEDPGDFGAGEQPEAELGTGTGPILGTAAATLCYWACACTYTVFLFITIYTTRLDDFEVKASAHILLLLLALLLESYLRLQHRRRQAAGYLAFYWRTRSLLPLATRVTALGQGLLTMVAFWADVPPQPDQLCKLQIIACLELAAITLFTILYLAQLWRHFREVQPDAERYLAAAWLPVPGCDHSRGPDTVVEQQAEAMRWLSRRCHDLQLEVLRLTVVRERHEQHRGRAAGSSRADAEHRLVARERELRALAAEKDVLAQQARAAWALLDERSAAAHELEAVKQQQLDENNRLRATLEEWSHRNARLEAKLNRTRARLEESQQQQRRPSRGSTPELPAGTDQSSQSQASS</sequence>
<evidence type="ECO:0000256" key="6">
    <source>
        <dbReference type="SAM" id="MobiDB-lite"/>
    </source>
</evidence>
<dbReference type="PANTHER" id="PTHR31592:SF1">
    <property type="entry name" value="TRANSMEMBRANE PROTEIN 192"/>
    <property type="match status" value="1"/>
</dbReference>
<evidence type="ECO:0000313" key="9">
    <source>
        <dbReference type="Proteomes" id="UP001314263"/>
    </source>
</evidence>
<dbReference type="PANTHER" id="PTHR31592">
    <property type="entry name" value="TRANSMEMBRANE PROTEIN 192"/>
    <property type="match status" value="1"/>
</dbReference>
<evidence type="ECO:0000256" key="1">
    <source>
        <dbReference type="ARBA" id="ARBA00004141"/>
    </source>
</evidence>
<feature type="compositionally biased region" description="Low complexity" evidence="6">
    <location>
        <begin position="352"/>
        <end position="363"/>
    </location>
</feature>
<keyword evidence="4 7" id="KW-1133">Transmembrane helix</keyword>
<name>A0AAV1I0I5_9CHLO</name>
<evidence type="ECO:0008006" key="10">
    <source>
        <dbReference type="Google" id="ProtNLM"/>
    </source>
</evidence>
<evidence type="ECO:0000256" key="3">
    <source>
        <dbReference type="ARBA" id="ARBA00022692"/>
    </source>
</evidence>
<evidence type="ECO:0000256" key="5">
    <source>
        <dbReference type="ARBA" id="ARBA00023136"/>
    </source>
</evidence>
<reference evidence="8 9" key="1">
    <citation type="submission" date="2023-10" db="EMBL/GenBank/DDBJ databases">
        <authorList>
            <person name="Maclean D."/>
            <person name="Macfadyen A."/>
        </authorList>
    </citation>
    <scope>NUCLEOTIDE SEQUENCE [LARGE SCALE GENOMIC DNA]</scope>
</reference>
<dbReference type="AlphaFoldDB" id="A0AAV1I0I5"/>
<comment type="similarity">
    <text evidence="2">Belongs to the TMEM192 family.</text>
</comment>
<feature type="region of interest" description="Disordered" evidence="6">
    <location>
        <begin position="345"/>
        <end position="381"/>
    </location>
</feature>
<accession>A0AAV1I0I5</accession>
<keyword evidence="5 7" id="KW-0472">Membrane</keyword>
<dbReference type="Proteomes" id="UP001314263">
    <property type="component" value="Unassembled WGS sequence"/>
</dbReference>
<dbReference type="GO" id="GO:0005765">
    <property type="term" value="C:lysosomal membrane"/>
    <property type="evidence" value="ECO:0007669"/>
    <property type="project" value="TreeGrafter"/>
</dbReference>
<dbReference type="EMBL" id="CAUYUE010000004">
    <property type="protein sequence ID" value="CAK0761003.1"/>
    <property type="molecule type" value="Genomic_DNA"/>
</dbReference>
<feature type="transmembrane region" description="Helical" evidence="7">
    <location>
        <begin position="63"/>
        <end position="81"/>
    </location>
</feature>
<comment type="subcellular location">
    <subcellularLocation>
        <location evidence="1">Membrane</location>
        <topology evidence="1">Multi-pass membrane protein</topology>
    </subcellularLocation>
</comment>
<feature type="transmembrane region" description="Helical" evidence="7">
    <location>
        <begin position="131"/>
        <end position="153"/>
    </location>
</feature>
<feature type="compositionally biased region" description="Polar residues" evidence="6">
    <location>
        <begin position="371"/>
        <end position="381"/>
    </location>
</feature>
<protein>
    <recommendedName>
        <fullName evidence="10">Transmembrane protein 192</fullName>
    </recommendedName>
</protein>
<organism evidence="8 9">
    <name type="scientific">Coccomyxa viridis</name>
    <dbReference type="NCBI Taxonomy" id="1274662"/>
    <lineage>
        <taxon>Eukaryota</taxon>
        <taxon>Viridiplantae</taxon>
        <taxon>Chlorophyta</taxon>
        <taxon>core chlorophytes</taxon>
        <taxon>Trebouxiophyceae</taxon>
        <taxon>Trebouxiophyceae incertae sedis</taxon>
        <taxon>Coccomyxaceae</taxon>
        <taxon>Coccomyxa</taxon>
    </lineage>
</organism>
<feature type="transmembrane region" description="Helical" evidence="7">
    <location>
        <begin position="93"/>
        <end position="111"/>
    </location>
</feature>
<proteinExistence type="inferred from homology"/>
<feature type="transmembrane region" description="Helical" evidence="7">
    <location>
        <begin position="165"/>
        <end position="185"/>
    </location>
</feature>
<evidence type="ECO:0000256" key="2">
    <source>
        <dbReference type="ARBA" id="ARBA00006314"/>
    </source>
</evidence>
<keyword evidence="9" id="KW-1185">Reference proteome</keyword>
<dbReference type="Pfam" id="PF14802">
    <property type="entry name" value="TMEM192"/>
    <property type="match status" value="1"/>
</dbReference>
<dbReference type="GO" id="GO:0005770">
    <property type="term" value="C:late endosome"/>
    <property type="evidence" value="ECO:0007669"/>
    <property type="project" value="TreeGrafter"/>
</dbReference>
<evidence type="ECO:0000256" key="4">
    <source>
        <dbReference type="ARBA" id="ARBA00022989"/>
    </source>
</evidence>
<dbReference type="InterPro" id="IPR029399">
    <property type="entry name" value="TMEM192"/>
</dbReference>
<keyword evidence="3 7" id="KW-0812">Transmembrane</keyword>
<evidence type="ECO:0000256" key="7">
    <source>
        <dbReference type="SAM" id="Phobius"/>
    </source>
</evidence>
<comment type="caution">
    <text evidence="8">The sequence shown here is derived from an EMBL/GenBank/DDBJ whole genome shotgun (WGS) entry which is preliminary data.</text>
</comment>
<gene>
    <name evidence="8" type="ORF">CVIRNUC_002819</name>
</gene>